<evidence type="ECO:0000313" key="1">
    <source>
        <dbReference type="EMBL" id="CAK8673509.1"/>
    </source>
</evidence>
<accession>A0ABP0F1B4</accession>
<protein>
    <submittedName>
        <fullName evidence="1">Uncharacterized protein</fullName>
    </submittedName>
</protein>
<gene>
    <name evidence="1" type="ORF">CVLEPA_LOCUS3297</name>
</gene>
<proteinExistence type="predicted"/>
<dbReference type="EMBL" id="CAWYQH010000002">
    <property type="protein sequence ID" value="CAK8673509.1"/>
    <property type="molecule type" value="Genomic_DNA"/>
</dbReference>
<comment type="caution">
    <text evidence="1">The sequence shown here is derived from an EMBL/GenBank/DDBJ whole genome shotgun (WGS) entry which is preliminary data.</text>
</comment>
<keyword evidence="2" id="KW-1185">Reference proteome</keyword>
<evidence type="ECO:0000313" key="2">
    <source>
        <dbReference type="Proteomes" id="UP001642483"/>
    </source>
</evidence>
<dbReference type="Proteomes" id="UP001642483">
    <property type="component" value="Unassembled WGS sequence"/>
</dbReference>
<reference evidence="1 2" key="1">
    <citation type="submission" date="2024-02" db="EMBL/GenBank/DDBJ databases">
        <authorList>
            <person name="Daric V."/>
            <person name="Darras S."/>
        </authorList>
    </citation>
    <scope>NUCLEOTIDE SEQUENCE [LARGE SCALE GENOMIC DNA]</scope>
</reference>
<organism evidence="1 2">
    <name type="scientific">Clavelina lepadiformis</name>
    <name type="common">Light-bulb sea squirt</name>
    <name type="synonym">Ascidia lepadiformis</name>
    <dbReference type="NCBI Taxonomy" id="159417"/>
    <lineage>
        <taxon>Eukaryota</taxon>
        <taxon>Metazoa</taxon>
        <taxon>Chordata</taxon>
        <taxon>Tunicata</taxon>
        <taxon>Ascidiacea</taxon>
        <taxon>Aplousobranchia</taxon>
        <taxon>Clavelinidae</taxon>
        <taxon>Clavelina</taxon>
    </lineage>
</organism>
<name>A0ABP0F1B4_CLALP</name>
<sequence length="87" mass="10116">MKLLWRPRCHHAVILSFGHISSNCRRDQQYKSGFRVGIVWSKLRSGQLVLSGNKRNLPYSLSRSQLSQRRTLSDDSTSLFTKLIHFL</sequence>